<evidence type="ECO:0000313" key="2">
    <source>
        <dbReference type="Proteomes" id="UP000290287"/>
    </source>
</evidence>
<accession>A0A4Q0YP47</accession>
<comment type="caution">
    <text evidence="1">The sequence shown here is derived from an EMBL/GenBank/DDBJ whole genome shotgun (WGS) entry which is preliminary data.</text>
</comment>
<dbReference type="RefSeq" id="WP_129123274.1">
    <property type="nucleotide sequence ID" value="NZ_PEIB01000024.1"/>
</dbReference>
<evidence type="ECO:0000313" key="1">
    <source>
        <dbReference type="EMBL" id="RXJ72255.1"/>
    </source>
</evidence>
<name>A0A4Q0YP47_9GAMM</name>
<reference evidence="1 2" key="1">
    <citation type="submission" date="2017-10" db="EMBL/GenBank/DDBJ databases">
        <title>Nyctiphanis sp. nov., isolated from the stomach of the euphausiid Nyctiphanes simplex (Hansen, 1911) in the Gulf of California.</title>
        <authorList>
            <person name="Gomez-Gil B."/>
            <person name="Aguilar-Mendez M."/>
            <person name="Lopez-Cortes A."/>
            <person name="Gomez-Gutierrez J."/>
            <person name="Roque A."/>
            <person name="Lang E."/>
            <person name="Gonzalez-Castillo A."/>
        </authorList>
    </citation>
    <scope>NUCLEOTIDE SEQUENCE [LARGE SCALE GENOMIC DNA]</scope>
    <source>
        <strain evidence="1 2">CAIM 600</strain>
    </source>
</reference>
<organism evidence="1 2">
    <name type="scientific">Veronia nyctiphanis</name>
    <dbReference type="NCBI Taxonomy" id="1278244"/>
    <lineage>
        <taxon>Bacteria</taxon>
        <taxon>Pseudomonadati</taxon>
        <taxon>Pseudomonadota</taxon>
        <taxon>Gammaproteobacteria</taxon>
        <taxon>Vibrionales</taxon>
        <taxon>Vibrionaceae</taxon>
        <taxon>Veronia</taxon>
    </lineage>
</organism>
<protein>
    <submittedName>
        <fullName evidence="1">Uncharacterized protein</fullName>
    </submittedName>
</protein>
<dbReference type="AlphaFoldDB" id="A0A4Q0YP47"/>
<gene>
    <name evidence="1" type="ORF">CS022_17065</name>
</gene>
<keyword evidence="2" id="KW-1185">Reference proteome</keyword>
<dbReference type="Proteomes" id="UP000290287">
    <property type="component" value="Unassembled WGS sequence"/>
</dbReference>
<proteinExistence type="predicted"/>
<dbReference type="OrthoDB" id="9838520at2"/>
<sequence length="127" mass="14975">MSVNVSENAEDFRAKEFIRSLVNLAKRSSHQNRVDFDMIRIDENVIITAQDHYPSIELFAIYENPPEGYVEQKLVRRFEEPSRFGKYFIGKDKNKNVLVFERIDIDSLDEFTVHKSIKDITRFISTN</sequence>
<dbReference type="EMBL" id="PEIB01000024">
    <property type="protein sequence ID" value="RXJ72255.1"/>
    <property type="molecule type" value="Genomic_DNA"/>
</dbReference>